<comment type="catalytic activity">
    <reaction evidence="10">
        <text>[GlcNAc-(1-&gt;4)-Mur2Ac(oyl-L-Ala-gamma-D-Glu-L-Lys-D-Ala-D-Ala)](n)-di-trans,octa-cis-undecaprenyl diphosphate + beta-D-GlcNAc-(1-&gt;4)-Mur2Ac(oyl-L-Ala-gamma-D-Glu-L-Lys-D-Ala-D-Ala)-di-trans,octa-cis-undecaprenyl diphosphate = [GlcNAc-(1-&gt;4)-Mur2Ac(oyl-L-Ala-gamma-D-Glu-L-Lys-D-Ala-D-Ala)](n+1)-di-trans,octa-cis-undecaprenyl diphosphate + di-trans,octa-cis-undecaprenyl diphosphate + H(+)</text>
        <dbReference type="Rhea" id="RHEA:23708"/>
        <dbReference type="Rhea" id="RHEA-COMP:9602"/>
        <dbReference type="Rhea" id="RHEA-COMP:9603"/>
        <dbReference type="ChEBI" id="CHEBI:15378"/>
        <dbReference type="ChEBI" id="CHEBI:58405"/>
        <dbReference type="ChEBI" id="CHEBI:60033"/>
        <dbReference type="ChEBI" id="CHEBI:78435"/>
        <dbReference type="EC" id="2.4.99.28"/>
    </reaction>
</comment>
<dbReference type="InterPro" id="IPR050396">
    <property type="entry name" value="Glycosyltr_51/Transpeptidase"/>
</dbReference>
<evidence type="ECO:0000256" key="1">
    <source>
        <dbReference type="ARBA" id="ARBA00004236"/>
    </source>
</evidence>
<keyword evidence="7" id="KW-0472">Membrane</keyword>
<dbReference type="PANTHER" id="PTHR32282">
    <property type="entry name" value="BINDING PROTEIN TRANSPEPTIDASE, PUTATIVE-RELATED"/>
    <property type="match status" value="1"/>
</dbReference>
<evidence type="ECO:0000256" key="4">
    <source>
        <dbReference type="ARBA" id="ARBA00022679"/>
    </source>
</evidence>
<evidence type="ECO:0000313" key="13">
    <source>
        <dbReference type="Proteomes" id="UP001307168"/>
    </source>
</evidence>
<organism evidence="12 13">
    <name type="scientific">Peribacillus castrilensis</name>
    <dbReference type="NCBI Taxonomy" id="2897690"/>
    <lineage>
        <taxon>Bacteria</taxon>
        <taxon>Bacillati</taxon>
        <taxon>Bacillota</taxon>
        <taxon>Bacilli</taxon>
        <taxon>Bacillales</taxon>
        <taxon>Bacillaceae</taxon>
        <taxon>Peribacillus</taxon>
    </lineage>
</organism>
<protein>
    <recommendedName>
        <fullName evidence="9">peptidoglycan glycosyltransferase</fullName>
        <ecNumber evidence="9">2.4.99.28</ecNumber>
    </recommendedName>
</protein>
<dbReference type="GO" id="GO:0030288">
    <property type="term" value="C:outer membrane-bounded periplasmic space"/>
    <property type="evidence" value="ECO:0007669"/>
    <property type="project" value="TreeGrafter"/>
</dbReference>
<dbReference type="GO" id="GO:0008360">
    <property type="term" value="P:regulation of cell shape"/>
    <property type="evidence" value="ECO:0007669"/>
    <property type="project" value="UniProtKB-KW"/>
</dbReference>
<comment type="caution">
    <text evidence="12">The sequence shown here is derived from an EMBL/GenBank/DDBJ whole genome shotgun (WGS) entry which is preliminary data.</text>
</comment>
<name>A0AAW9N5W3_9BACI</name>
<sequence>MNAIHFSNGAYGIEAASQYYFSKPTGELTKAELAFLAAIPNNPEYYKSP</sequence>
<accession>A0AAW9N5W3</accession>
<dbReference type="PANTHER" id="PTHR32282:SF11">
    <property type="entry name" value="PENICILLIN-BINDING PROTEIN 1B"/>
    <property type="match status" value="1"/>
</dbReference>
<keyword evidence="2" id="KW-1003">Cell membrane</keyword>
<dbReference type="EMBL" id="JARNBH010000002">
    <property type="protein sequence ID" value="MEC0272000.1"/>
    <property type="molecule type" value="Genomic_DNA"/>
</dbReference>
<evidence type="ECO:0000256" key="6">
    <source>
        <dbReference type="ARBA" id="ARBA00022984"/>
    </source>
</evidence>
<keyword evidence="3" id="KW-0328">Glycosyltransferase</keyword>
<dbReference type="EC" id="2.4.99.28" evidence="9"/>
<keyword evidence="6" id="KW-0573">Peptidoglycan synthesis</keyword>
<gene>
    <name evidence="12" type="ORF">P4706_02725</name>
</gene>
<dbReference type="Gene3D" id="1.10.3810.10">
    <property type="entry name" value="Biosynthetic peptidoglycan transglycosylase-like"/>
    <property type="match status" value="1"/>
</dbReference>
<dbReference type="SUPFAM" id="SSF53955">
    <property type="entry name" value="Lysozyme-like"/>
    <property type="match status" value="1"/>
</dbReference>
<dbReference type="GO" id="GO:0008955">
    <property type="term" value="F:peptidoglycan glycosyltransferase activity"/>
    <property type="evidence" value="ECO:0007669"/>
    <property type="project" value="UniProtKB-EC"/>
</dbReference>
<comment type="subcellular location">
    <subcellularLocation>
        <location evidence="1">Cell membrane</location>
    </subcellularLocation>
</comment>
<dbReference type="GO" id="GO:0005886">
    <property type="term" value="C:plasma membrane"/>
    <property type="evidence" value="ECO:0007669"/>
    <property type="project" value="UniProtKB-SubCell"/>
</dbReference>
<evidence type="ECO:0000259" key="11">
    <source>
        <dbReference type="Pfam" id="PF00912"/>
    </source>
</evidence>
<evidence type="ECO:0000256" key="10">
    <source>
        <dbReference type="ARBA" id="ARBA00049902"/>
    </source>
</evidence>
<dbReference type="InterPro" id="IPR036950">
    <property type="entry name" value="PBP_transglycosylase"/>
</dbReference>
<evidence type="ECO:0000256" key="8">
    <source>
        <dbReference type="ARBA" id="ARBA00023316"/>
    </source>
</evidence>
<dbReference type="Proteomes" id="UP001307168">
    <property type="component" value="Unassembled WGS sequence"/>
</dbReference>
<evidence type="ECO:0000256" key="9">
    <source>
        <dbReference type="ARBA" id="ARBA00044770"/>
    </source>
</evidence>
<evidence type="ECO:0000256" key="5">
    <source>
        <dbReference type="ARBA" id="ARBA00022960"/>
    </source>
</evidence>
<keyword evidence="4" id="KW-0808">Transferase</keyword>
<keyword evidence="8" id="KW-0961">Cell wall biogenesis/degradation</keyword>
<evidence type="ECO:0000256" key="7">
    <source>
        <dbReference type="ARBA" id="ARBA00023136"/>
    </source>
</evidence>
<keyword evidence="5" id="KW-0133">Cell shape</keyword>
<dbReference type="GO" id="GO:0009252">
    <property type="term" value="P:peptidoglycan biosynthetic process"/>
    <property type="evidence" value="ECO:0007669"/>
    <property type="project" value="UniProtKB-KW"/>
</dbReference>
<dbReference type="GO" id="GO:0071555">
    <property type="term" value="P:cell wall organization"/>
    <property type="evidence" value="ECO:0007669"/>
    <property type="project" value="UniProtKB-KW"/>
</dbReference>
<dbReference type="InterPro" id="IPR001264">
    <property type="entry name" value="Glyco_trans_51"/>
</dbReference>
<dbReference type="InterPro" id="IPR023346">
    <property type="entry name" value="Lysozyme-like_dom_sf"/>
</dbReference>
<feature type="domain" description="Glycosyl transferase family 51" evidence="11">
    <location>
        <begin position="1"/>
        <end position="47"/>
    </location>
</feature>
<keyword evidence="13" id="KW-1185">Reference proteome</keyword>
<evidence type="ECO:0000256" key="2">
    <source>
        <dbReference type="ARBA" id="ARBA00022475"/>
    </source>
</evidence>
<dbReference type="AlphaFoldDB" id="A0AAW9N5W3"/>
<dbReference type="Pfam" id="PF00912">
    <property type="entry name" value="Transgly"/>
    <property type="match status" value="1"/>
</dbReference>
<reference evidence="12 13" key="1">
    <citation type="submission" date="2023-03" db="EMBL/GenBank/DDBJ databases">
        <title>Bacillus Genome Sequencing.</title>
        <authorList>
            <person name="Dunlap C."/>
        </authorList>
    </citation>
    <scope>NUCLEOTIDE SEQUENCE [LARGE SCALE GENOMIC DNA]</scope>
    <source>
        <strain evidence="12 13">B-41290</strain>
    </source>
</reference>
<evidence type="ECO:0000256" key="3">
    <source>
        <dbReference type="ARBA" id="ARBA00022676"/>
    </source>
</evidence>
<proteinExistence type="predicted"/>
<evidence type="ECO:0000313" key="12">
    <source>
        <dbReference type="EMBL" id="MEC0272000.1"/>
    </source>
</evidence>